<sequence>MSAYTLNPAFRSSIRPECLVTLSLNGVKQSPDDAAFATLFDVQHYTGAMAFVCVPGHVYQANANRLEQTPDFIADDGKCSFDFDSHEAALDFLRHLYGIDAPDAPSTTDRAPALADASPCPSAIVVPAHLSTPPRLTRRPLSTTAFSPFGVMHMSKKQPIRVFLDQEIHSRYLIQAGTNGLTPSALGERLIQSGLTQLERGDKAPLDAPAGDASPAPHGNGA</sequence>
<evidence type="ECO:0000313" key="2">
    <source>
        <dbReference type="EMBL" id="SES35779.1"/>
    </source>
</evidence>
<organism evidence="2 3">
    <name type="scientific">Vreelandella subterranea</name>
    <dbReference type="NCBI Taxonomy" id="416874"/>
    <lineage>
        <taxon>Bacteria</taxon>
        <taxon>Pseudomonadati</taxon>
        <taxon>Pseudomonadota</taxon>
        <taxon>Gammaproteobacteria</taxon>
        <taxon>Oceanospirillales</taxon>
        <taxon>Halomonadaceae</taxon>
        <taxon>Vreelandella</taxon>
    </lineage>
</organism>
<proteinExistence type="predicted"/>
<accession>A0A1H9WPR9</accession>
<keyword evidence="3" id="KW-1185">Reference proteome</keyword>
<dbReference type="RefSeq" id="WP_092830993.1">
    <property type="nucleotide sequence ID" value="NZ_FOGS01000019.1"/>
</dbReference>
<dbReference type="Proteomes" id="UP000198505">
    <property type="component" value="Unassembled WGS sequence"/>
</dbReference>
<evidence type="ECO:0000313" key="3">
    <source>
        <dbReference type="Proteomes" id="UP000198505"/>
    </source>
</evidence>
<reference evidence="3" key="1">
    <citation type="submission" date="2016-10" db="EMBL/GenBank/DDBJ databases">
        <authorList>
            <person name="Varghese N."/>
            <person name="Submissions S."/>
        </authorList>
    </citation>
    <scope>NUCLEOTIDE SEQUENCE [LARGE SCALE GENOMIC DNA]</scope>
    <source>
        <strain evidence="3">CGMCC 1.6495</strain>
    </source>
</reference>
<dbReference type="STRING" id="416874.SAMN04487958_1193"/>
<dbReference type="AlphaFoldDB" id="A0A1H9WPR9"/>
<gene>
    <name evidence="2" type="ORF">SAMN04487958_1193</name>
</gene>
<dbReference type="EMBL" id="FOGS01000019">
    <property type="protein sequence ID" value="SES35779.1"/>
    <property type="molecule type" value="Genomic_DNA"/>
</dbReference>
<name>A0A1H9WPR9_9GAMM</name>
<feature type="region of interest" description="Disordered" evidence="1">
    <location>
        <begin position="201"/>
        <end position="222"/>
    </location>
</feature>
<evidence type="ECO:0000256" key="1">
    <source>
        <dbReference type="SAM" id="MobiDB-lite"/>
    </source>
</evidence>
<protein>
    <submittedName>
        <fullName evidence="2">Uncharacterized protein</fullName>
    </submittedName>
</protein>